<organism evidence="11 12">
    <name type="scientific">Tieghemostelium lacteum</name>
    <name type="common">Slime mold</name>
    <name type="synonym">Dictyostelium lacteum</name>
    <dbReference type="NCBI Taxonomy" id="361077"/>
    <lineage>
        <taxon>Eukaryota</taxon>
        <taxon>Amoebozoa</taxon>
        <taxon>Evosea</taxon>
        <taxon>Eumycetozoa</taxon>
        <taxon>Dictyostelia</taxon>
        <taxon>Dictyosteliales</taxon>
        <taxon>Raperosteliaceae</taxon>
        <taxon>Tieghemostelium</taxon>
    </lineage>
</organism>
<dbReference type="GO" id="GO:0016746">
    <property type="term" value="F:acyltransferase activity"/>
    <property type="evidence" value="ECO:0007669"/>
    <property type="project" value="UniProtKB-KW"/>
</dbReference>
<dbReference type="Proteomes" id="UP000076078">
    <property type="component" value="Unassembled WGS sequence"/>
</dbReference>
<dbReference type="InterPro" id="IPR057326">
    <property type="entry name" value="KR_dom"/>
</dbReference>
<keyword evidence="4" id="KW-0808">Transferase</keyword>
<evidence type="ECO:0000313" key="11">
    <source>
        <dbReference type="EMBL" id="KYR01977.1"/>
    </source>
</evidence>
<feature type="region of interest" description="N-terminal hotdog fold" evidence="8">
    <location>
        <begin position="925"/>
        <end position="1045"/>
    </location>
</feature>
<dbReference type="Pfam" id="PF16197">
    <property type="entry name" value="KAsynt_C_assoc"/>
    <property type="match status" value="1"/>
</dbReference>
<comment type="cofactor">
    <cofactor evidence="1">
        <name>pantetheine 4'-phosphate</name>
        <dbReference type="ChEBI" id="CHEBI:47942"/>
    </cofactor>
</comment>
<dbReference type="SUPFAM" id="SSF51735">
    <property type="entry name" value="NAD(P)-binding Rossmann-fold domains"/>
    <property type="match status" value="2"/>
</dbReference>
<feature type="region of interest" description="C-terminal hotdog fold" evidence="8">
    <location>
        <begin position="1060"/>
        <end position="1204"/>
    </location>
</feature>
<dbReference type="Pfam" id="PF08240">
    <property type="entry name" value="ADH_N"/>
    <property type="match status" value="1"/>
</dbReference>
<dbReference type="InterPro" id="IPR011032">
    <property type="entry name" value="GroES-like_sf"/>
</dbReference>
<dbReference type="SUPFAM" id="SSF52151">
    <property type="entry name" value="FabD/lysophospholipase-like"/>
    <property type="match status" value="1"/>
</dbReference>
<dbReference type="EMBL" id="LODT01000004">
    <property type="protein sequence ID" value="KYR01977.1"/>
    <property type="molecule type" value="Genomic_DNA"/>
</dbReference>
<dbReference type="PANTHER" id="PTHR45681">
    <property type="entry name" value="POLYKETIDE SYNTHASE 44-RELATED"/>
    <property type="match status" value="1"/>
</dbReference>
<dbReference type="InterPro" id="IPR020841">
    <property type="entry name" value="PKS_Beta-ketoAc_synthase_dom"/>
</dbReference>
<dbReference type="Gene3D" id="3.40.50.720">
    <property type="entry name" value="NAD(P)-binding Rossmann-like Domain"/>
    <property type="match status" value="2"/>
</dbReference>
<dbReference type="InterPro" id="IPR049551">
    <property type="entry name" value="PKS_DH_C"/>
</dbReference>
<dbReference type="SMART" id="SM00829">
    <property type="entry name" value="PKS_ER"/>
    <property type="match status" value="1"/>
</dbReference>
<dbReference type="Pfam" id="PF00107">
    <property type="entry name" value="ADH_zinc_N"/>
    <property type="match status" value="1"/>
</dbReference>
<dbReference type="InterPro" id="IPR016035">
    <property type="entry name" value="Acyl_Trfase/lysoPLipase"/>
</dbReference>
<dbReference type="STRING" id="361077.A0A152A7E7"/>
<dbReference type="SMART" id="SM00825">
    <property type="entry name" value="PKS_KS"/>
    <property type="match status" value="1"/>
</dbReference>
<dbReference type="InterPro" id="IPR020843">
    <property type="entry name" value="ER"/>
</dbReference>
<keyword evidence="6" id="KW-0511">Multifunctional enzyme</keyword>
<dbReference type="InterPro" id="IPR001227">
    <property type="entry name" value="Ac_transferase_dom_sf"/>
</dbReference>
<comment type="caution">
    <text evidence="11">The sequence shown here is derived from an EMBL/GenBank/DDBJ whole genome shotgun (WGS) entry which is preliminary data.</text>
</comment>
<dbReference type="PROSITE" id="PS52019">
    <property type="entry name" value="PKS_MFAS_DH"/>
    <property type="match status" value="1"/>
</dbReference>
<dbReference type="Pfam" id="PF00698">
    <property type="entry name" value="Acyl_transf_1"/>
    <property type="match status" value="1"/>
</dbReference>
<dbReference type="SMART" id="SM00822">
    <property type="entry name" value="PKS_KR"/>
    <property type="match status" value="1"/>
</dbReference>
<dbReference type="Pfam" id="PF00109">
    <property type="entry name" value="ketoacyl-synt"/>
    <property type="match status" value="1"/>
</dbReference>
<dbReference type="GO" id="GO:0016491">
    <property type="term" value="F:oxidoreductase activity"/>
    <property type="evidence" value="ECO:0007669"/>
    <property type="project" value="InterPro"/>
</dbReference>
<dbReference type="InterPro" id="IPR049900">
    <property type="entry name" value="PKS_mFAS_DH"/>
</dbReference>
<evidence type="ECO:0000313" key="12">
    <source>
        <dbReference type="Proteomes" id="UP000076078"/>
    </source>
</evidence>
<dbReference type="InterPro" id="IPR014043">
    <property type="entry name" value="Acyl_transferase_dom"/>
</dbReference>
<dbReference type="InterPro" id="IPR050444">
    <property type="entry name" value="Polyketide_Synthase"/>
</dbReference>
<dbReference type="InterPro" id="IPR036291">
    <property type="entry name" value="NAD(P)-bd_dom_sf"/>
</dbReference>
<evidence type="ECO:0000256" key="7">
    <source>
        <dbReference type="ARBA" id="ARBA00023315"/>
    </source>
</evidence>
<evidence type="ECO:0000259" key="10">
    <source>
        <dbReference type="PROSITE" id="PS52019"/>
    </source>
</evidence>
<dbReference type="SUPFAM" id="SSF55048">
    <property type="entry name" value="Probable ACP-binding domain of malonyl-CoA ACP transacylase"/>
    <property type="match status" value="1"/>
</dbReference>
<keyword evidence="3" id="KW-0597">Phosphoprotein</keyword>
<dbReference type="Pfam" id="PF02801">
    <property type="entry name" value="Ketoacyl-synt_C"/>
    <property type="match status" value="1"/>
</dbReference>
<keyword evidence="2" id="KW-0596">Phosphopantetheine</keyword>
<dbReference type="CDD" id="cd05195">
    <property type="entry name" value="enoyl_red"/>
    <property type="match status" value="1"/>
</dbReference>
<dbReference type="InterPro" id="IPR013154">
    <property type="entry name" value="ADH-like_N"/>
</dbReference>
<feature type="domain" description="Ketosynthase family 3 (KS3)" evidence="9">
    <location>
        <begin position="5"/>
        <end position="430"/>
    </location>
</feature>
<evidence type="ECO:0000256" key="4">
    <source>
        <dbReference type="ARBA" id="ARBA00022679"/>
    </source>
</evidence>
<evidence type="ECO:0000259" key="9">
    <source>
        <dbReference type="PROSITE" id="PS52004"/>
    </source>
</evidence>
<dbReference type="Gene3D" id="3.40.366.10">
    <property type="entry name" value="Malonyl-Coenzyme A Acyl Carrier Protein, domain 2"/>
    <property type="match status" value="1"/>
</dbReference>
<dbReference type="SUPFAM" id="SSF50129">
    <property type="entry name" value="GroES-like"/>
    <property type="match status" value="1"/>
</dbReference>
<dbReference type="SMART" id="SM00827">
    <property type="entry name" value="PKS_AT"/>
    <property type="match status" value="1"/>
</dbReference>
<sequence length="2354" mass="266916">MTPNDNDIAIVGIGCRLPGNSNSPLEFWNNLQNSQKPFDGIRDIPNERWSKSFSEQGVANGSRAGLIDMSHWKNFDSMFFGVSPKDSSIKDPQERLLLMVLWEALEDAHIQPSSLRGSDTSVFIGSMHQDYASLEEETSVNYFGKITISSALSNLLSFHYDFRGASMTLDTACSSSLNAVQLGCQSILTGQSEVSVCGGVNALLDPAVSIAYTKLGLLGKLGISRTFDAEADGYVRGEGAGLVILKKLSKAIKDQDRIYCVIKGSRSNSDGQNHKNFANQPSKQSQFENISQTIKLGGVSAGDIQFFEAHGTSTPVGDPIEVEALSMVFKENHSKDKPLYIGSLKSNIGHTESTSGVASLIKVAMMLKHRKLVPNANFRNPNPKIDFEGWNVKVATQPIDIIPYQKDKGIVMGLNCFGLYGSNCCVILQEFLDTRIQNENNYKTKEYLIPFSVNSQVSFDKYHQSIVDIIENQNDSDEMKQQRYIDFVQYQCQSKEHQLKERIMLTCKDWNDFKNKRNMVSQSSQISFDNSKPSIVFVFCGQGPQWKGMGEQLYNTNSVFRQSVDKCDLMLQEYFGYSILQQLRLLPEEDKDQLIHQPILAQPSLFLIQYALIELLKSWGIRPDASVGHSFGELASALCSNIISLSSAVKIVYHRAIGQQKTVGSGRMLSIGFGTEKYNEFKQKYSHVEVFNELEIACYNSPDSIVLTGTDKNIEIVKDLLQRDGIFAAMLGTHCSFHSSKQDPIRDEFIQGLSDLPPSMKPEIPYFSTVSGDQMDGDSFYDAEYVFQNIRKPVIFDEAVQNIFNFLQSKNGNGNDRSTTVFIEISPHPTLSFYIPKSIESKNENDRIVCLPTLNRKKQDVPNIQLTLSELFFNGVQLNFNSGQFESTDSNGYKDRVGWVPKYQWDSKEFWKAPKVTKKLLIPSTDILGQQKSSGNVVFEVVIDLRKPAFQFLKGHISRGQYLFPGCGYIDIILKQYPKQDLTIYNLSFEKPIKISEDIPVILQTSIQSTMTRNEFRIDFYYRYSNKDSWVRSTHGRFGLHSLDYSLTQHDISRIQQECSFTTIYKKDVYERLSQIGLPYGPSFQKIHSILVGNNTYFGIADATNTFDSYYFNAATLDSACHCGLTLLEPPQDIVFESVSNLKYYPSNMTSDQPTILYTYGKPLSNHLADKNSSLVNIVNPTNGKTIVQFIGKTASLIRVKNKSQNLFKMKYPTKNIYQTYWQPYDSVLSPPLLINNSDNNNIQSGIHQLFNNLTISSTSKHLIKIIYLDNNSNQQQSLIHQIVSRIESTIQSQQNHSKLEIEFTCLTLDSQNIDKTKYQHTTIKTRSLINGLDQFDIEKEFLNTSNYDLVVLPMMDNQHSLINPLIFQLKRLLLPSGWLMIIDQQAHQSEGNGHVQHEEPLTLLSNDKLSSFLDTIGFQNIQYHQPTMGPLVIRCQNEPLFTNTIMQNEQGLNYIFTSQSPNIEEMKSNLQSLFRNQKTIVVDCNNEVEYEHFKMSAQQLKENDLIFFYGCDQHLTKDNYLNVTDDYIKLDQFFHKIGFKGKYILLTLNSQGENTKCYFNSSIIGAFKYLISMHIGDPYSFDFDEDSIKSFEFSQLSRILSLVDNHERDFVIRDGVFHIQRILRDHHRTSTPSYETDPKNLCLKCDSKLNFQLHSKKSLRPNEIEVQVMATGINFKDVIFYRGLLPPGMYPEGYDIYNPPFGLECSGIVTRIGNDCKRFKIGDHVYGLIPNTLASHAIGNELHFILKPDNINWIQAASILLVYTTSNYCISQLGNSRSVLIHSACGGVGLSALNILKWKQFKGKVFVSCGSPEKEEYLRKHYGDMITDYFNSRNHKFSTKIKEQYGGVDFIVNTLSGDFLSSNFNCLTNAGRIIDLSVTHIIENETLDLGQFHYSKGYQTVDVYHLLMNDNNTKIFEEVNEAIAKGELDLIPIREFQCNQGKEAIEEIGKSKHIGKLVVNLENLNELVFNPMIQQMKDDHQHIPKDEYQLTNLKETLLITGQTGITIPIIKWILQRCSPELRNIVVLSISPLKWELEWLINYCISSKPNLRIHFQQCDVSSKDEIKSSLDKIQSRIGMKLTIKSVFHAAIFYTATPFAELNMNELLAAHKPKAFGALNLHELSLELQWPLDNFILFSSVAIQLGEDKDGPYTTSSWLIDSLAKYRKSIGLPGISINFGPMGGAGVVSRREVIARNLLSLGLLILSLPKILGGMDLCLNNEKSLSNFYLCEVDYSQIYIDDVATRPKIEHLIDKPDHLLQKLSDKQIVNKNISNSSKKQAYDTVISIITELLSIEPSSFNPDLKLKEYGIDSLLTSQYQGKLFQHFPDISNLFSHQHLVSNSTTFIIEKLTINK</sequence>
<feature type="domain" description="PKS/mFAS DH" evidence="10">
    <location>
        <begin position="925"/>
        <end position="1204"/>
    </location>
</feature>
<dbReference type="Gene3D" id="3.40.47.10">
    <property type="match status" value="1"/>
</dbReference>
<evidence type="ECO:0000256" key="2">
    <source>
        <dbReference type="ARBA" id="ARBA00022450"/>
    </source>
</evidence>
<dbReference type="InterPro" id="IPR036736">
    <property type="entry name" value="ACP-like_sf"/>
</dbReference>
<dbReference type="Pfam" id="PF23297">
    <property type="entry name" value="ACP_SdgA_C"/>
    <property type="match status" value="1"/>
</dbReference>
<keyword evidence="12" id="KW-1185">Reference proteome</keyword>
<dbReference type="Pfam" id="PF14765">
    <property type="entry name" value="PS-DH"/>
    <property type="match status" value="1"/>
</dbReference>
<dbReference type="PROSITE" id="PS52004">
    <property type="entry name" value="KS3_2"/>
    <property type="match status" value="1"/>
</dbReference>
<dbReference type="InterPro" id="IPR014031">
    <property type="entry name" value="Ketoacyl_synth_C"/>
</dbReference>
<name>A0A152A7E7_TIELA</name>
<evidence type="ECO:0000256" key="6">
    <source>
        <dbReference type="ARBA" id="ARBA00023268"/>
    </source>
</evidence>
<evidence type="ECO:0000256" key="5">
    <source>
        <dbReference type="ARBA" id="ARBA00022857"/>
    </source>
</evidence>
<dbReference type="FunFam" id="3.40.366.10:FF:000002">
    <property type="entry name" value="Probable polyketide synthase 2"/>
    <property type="match status" value="1"/>
</dbReference>
<keyword evidence="5" id="KW-0521">NADP</keyword>
<dbReference type="CDD" id="cd00833">
    <property type="entry name" value="PKS"/>
    <property type="match status" value="1"/>
</dbReference>
<dbReference type="InterPro" id="IPR014030">
    <property type="entry name" value="Ketoacyl_synth_N"/>
</dbReference>
<dbReference type="OrthoDB" id="329835at2759"/>
<dbReference type="InterPro" id="IPR016039">
    <property type="entry name" value="Thiolase-like"/>
</dbReference>
<accession>A0A152A7E7</accession>
<dbReference type="Gene3D" id="3.10.129.110">
    <property type="entry name" value="Polyketide synthase dehydratase"/>
    <property type="match status" value="1"/>
</dbReference>
<dbReference type="InterPro" id="IPR016036">
    <property type="entry name" value="Malonyl_transacylase_ACP-bd"/>
</dbReference>
<dbReference type="Pfam" id="PF08659">
    <property type="entry name" value="KR"/>
    <property type="match status" value="1"/>
</dbReference>
<dbReference type="InterPro" id="IPR013149">
    <property type="entry name" value="ADH-like_C"/>
</dbReference>
<feature type="active site" description="Proton donor; for dehydratase activity" evidence="8">
    <location>
        <position position="1118"/>
    </location>
</feature>
<evidence type="ECO:0000256" key="3">
    <source>
        <dbReference type="ARBA" id="ARBA00022553"/>
    </source>
</evidence>
<dbReference type="PANTHER" id="PTHR45681:SF6">
    <property type="entry name" value="POLYKETIDE SYNTHASE 37"/>
    <property type="match status" value="1"/>
</dbReference>
<evidence type="ECO:0000256" key="1">
    <source>
        <dbReference type="ARBA" id="ARBA00001957"/>
    </source>
</evidence>
<dbReference type="SUPFAM" id="SSF47336">
    <property type="entry name" value="ACP-like"/>
    <property type="match status" value="1"/>
</dbReference>
<dbReference type="InterPro" id="IPR013968">
    <property type="entry name" value="PKS_KR"/>
</dbReference>
<feature type="active site" description="Proton acceptor; for dehydratase activity" evidence="8">
    <location>
        <position position="956"/>
    </location>
</feature>
<protein>
    <submittedName>
        <fullName evidence="11">Putative polyketide synthase</fullName>
    </submittedName>
</protein>
<dbReference type="Gene3D" id="3.90.180.10">
    <property type="entry name" value="Medium-chain alcohol dehydrogenases, catalytic domain"/>
    <property type="match status" value="1"/>
</dbReference>
<dbReference type="InterPro" id="IPR009081">
    <property type="entry name" value="PP-bd_ACP"/>
</dbReference>
<keyword evidence="7" id="KW-0012">Acyltransferase</keyword>
<dbReference type="InParanoid" id="A0A152A7E7"/>
<gene>
    <name evidence="11" type="ORF">DLAC_00771</name>
</gene>
<evidence type="ECO:0000256" key="8">
    <source>
        <dbReference type="PROSITE-ProRule" id="PRU01363"/>
    </source>
</evidence>
<proteinExistence type="predicted"/>
<reference evidence="11 12" key="1">
    <citation type="submission" date="2015-12" db="EMBL/GenBank/DDBJ databases">
        <title>Dictyostelia acquired genes for synthesis and detection of signals that induce cell-type specialization by lateral gene transfer from prokaryotes.</title>
        <authorList>
            <person name="Gloeckner G."/>
            <person name="Schaap P."/>
        </authorList>
    </citation>
    <scope>NUCLEOTIDE SEQUENCE [LARGE SCALE GENOMIC DNA]</scope>
    <source>
        <strain evidence="11 12">TK</strain>
    </source>
</reference>
<dbReference type="SUPFAM" id="SSF53901">
    <property type="entry name" value="Thiolase-like"/>
    <property type="match status" value="1"/>
</dbReference>
<dbReference type="InterPro" id="IPR032821">
    <property type="entry name" value="PKS_assoc"/>
</dbReference>
<dbReference type="InterPro" id="IPR042104">
    <property type="entry name" value="PKS_dehydratase_sf"/>
</dbReference>